<dbReference type="Proteomes" id="UP001059576">
    <property type="component" value="Chromosome"/>
</dbReference>
<sequence>MKQTDNFYIFEFKITNRIWEYAIELQEKLSDSKYSELNEKEQKAFLENAVHRITIDFFFNFNQLPNSNLYTYIPTFYYEVSSLDFENAILKLWYFRDCRAVNNYNYSVKNIDFDWKSKKTCSESLVKINKDISRYLGNGSYYIQDSDLVGDFKLEHFSNVNVEYLNYDGIIDLENYPFFNLIDWSKIKRHHKRFIFEFMVPGGHKFRHLVGRRIKLVLTIKSQFKTRHRLQDYQVIEDLAIHNFKSINEIIYFKKDVLNFTELAKYFREKAVSLVEEFNENNAVIIPDELIKYVKKGFKRHAKFLKSNFYSNNLRELISGEYLENDFYYFSNMKNAYYYVLINYFYTTNQAQFPISNNLFDQGLLLFQYVKNVNLLDPKTSSILLAKHEYYSKTLEILNFFASENNEEIYKKLFLSAKILKI</sequence>
<protein>
    <submittedName>
        <fullName evidence="1">Uncharacterized protein</fullName>
    </submittedName>
</protein>
<name>A0ABY5J0I3_9BACT</name>
<evidence type="ECO:0000313" key="1">
    <source>
        <dbReference type="EMBL" id="UUD36770.1"/>
    </source>
</evidence>
<evidence type="ECO:0000313" key="2">
    <source>
        <dbReference type="Proteomes" id="UP001059576"/>
    </source>
</evidence>
<gene>
    <name evidence="1" type="ORF">NPA09_02630</name>
</gene>
<dbReference type="EMBL" id="CP101808">
    <property type="protein sequence ID" value="UUD36770.1"/>
    <property type="molecule type" value="Genomic_DNA"/>
</dbReference>
<keyword evidence="2" id="KW-1185">Reference proteome</keyword>
<accession>A0ABY5J0I3</accession>
<reference evidence="1" key="1">
    <citation type="submission" date="2022-07" db="EMBL/GenBank/DDBJ databases">
        <title>Complete genome of Mycoplasma equigenitalium type strain T37.</title>
        <authorList>
            <person name="Spergser J."/>
        </authorList>
    </citation>
    <scope>NUCLEOTIDE SEQUENCE</scope>
    <source>
        <strain evidence="1">T37</strain>
    </source>
</reference>
<dbReference type="RefSeq" id="WP_129723123.1">
    <property type="nucleotide sequence ID" value="NZ_CP101808.1"/>
</dbReference>
<proteinExistence type="predicted"/>
<organism evidence="1 2">
    <name type="scientific">Mycoplasmopsis equigenitalium</name>
    <dbReference type="NCBI Taxonomy" id="114883"/>
    <lineage>
        <taxon>Bacteria</taxon>
        <taxon>Bacillati</taxon>
        <taxon>Mycoplasmatota</taxon>
        <taxon>Mycoplasmoidales</taxon>
        <taxon>Metamycoplasmataceae</taxon>
        <taxon>Mycoplasmopsis</taxon>
    </lineage>
</organism>